<accession>A0A803PLQ8</accession>
<reference evidence="2" key="1">
    <citation type="submission" date="2018-11" db="EMBL/GenBank/DDBJ databases">
        <authorList>
            <person name="Grassa J C."/>
        </authorList>
    </citation>
    <scope>NUCLEOTIDE SEQUENCE [LARGE SCALE GENOMIC DNA]</scope>
</reference>
<organism evidence="2 3">
    <name type="scientific">Cannabis sativa</name>
    <name type="common">Hemp</name>
    <name type="synonym">Marijuana</name>
    <dbReference type="NCBI Taxonomy" id="3483"/>
    <lineage>
        <taxon>Eukaryota</taxon>
        <taxon>Viridiplantae</taxon>
        <taxon>Streptophyta</taxon>
        <taxon>Embryophyta</taxon>
        <taxon>Tracheophyta</taxon>
        <taxon>Spermatophyta</taxon>
        <taxon>Magnoliopsida</taxon>
        <taxon>eudicotyledons</taxon>
        <taxon>Gunneridae</taxon>
        <taxon>Pentapetalae</taxon>
        <taxon>rosids</taxon>
        <taxon>fabids</taxon>
        <taxon>Rosales</taxon>
        <taxon>Cannabaceae</taxon>
        <taxon>Cannabis</taxon>
    </lineage>
</organism>
<feature type="compositionally biased region" description="Low complexity" evidence="1">
    <location>
        <begin position="1"/>
        <end position="10"/>
    </location>
</feature>
<dbReference type="AlphaFoldDB" id="A0A803PLQ8"/>
<dbReference type="EMBL" id="UZAU01000542">
    <property type="status" value="NOT_ANNOTATED_CDS"/>
    <property type="molecule type" value="Genomic_DNA"/>
</dbReference>
<feature type="region of interest" description="Disordered" evidence="1">
    <location>
        <begin position="1"/>
        <end position="53"/>
    </location>
</feature>
<reference evidence="2" key="2">
    <citation type="submission" date="2021-03" db="UniProtKB">
        <authorList>
            <consortium name="EnsemblPlants"/>
        </authorList>
    </citation>
    <scope>IDENTIFICATION</scope>
</reference>
<dbReference type="Proteomes" id="UP000596661">
    <property type="component" value="Chromosome 5"/>
</dbReference>
<proteinExistence type="predicted"/>
<dbReference type="EnsemblPlants" id="evm.model.05.1540">
    <property type="protein sequence ID" value="cds.evm.model.05.1540"/>
    <property type="gene ID" value="evm.TU.05.1540"/>
</dbReference>
<evidence type="ECO:0000256" key="1">
    <source>
        <dbReference type="SAM" id="MobiDB-lite"/>
    </source>
</evidence>
<dbReference type="Gramene" id="evm.model.05.1540">
    <property type="protein sequence ID" value="cds.evm.model.05.1540"/>
    <property type="gene ID" value="evm.TU.05.1540"/>
</dbReference>
<keyword evidence="3" id="KW-1185">Reference proteome</keyword>
<feature type="compositionally biased region" description="Acidic residues" evidence="1">
    <location>
        <begin position="35"/>
        <end position="44"/>
    </location>
</feature>
<name>A0A803PLQ8_CANSA</name>
<protein>
    <submittedName>
        <fullName evidence="2">Uncharacterized protein</fullName>
    </submittedName>
</protein>
<evidence type="ECO:0000313" key="3">
    <source>
        <dbReference type="Proteomes" id="UP000596661"/>
    </source>
</evidence>
<evidence type="ECO:0000313" key="2">
    <source>
        <dbReference type="EnsemblPlants" id="cds.evm.model.05.1540"/>
    </source>
</evidence>
<sequence>MVETQNNTRQPRPPQDPQNPEGEEAVSQVNVGSEERDETNDEEYKENLEGYDTYNEGSYTDLLVLRKKAADHEAESAAQKEQNKRMQEIVVAMQKAMEIAGIHVHPKVVLAGLEET</sequence>